<evidence type="ECO:0000313" key="2">
    <source>
        <dbReference type="EMBL" id="PFS05514.1"/>
    </source>
</evidence>
<comment type="caution">
    <text evidence="2">The sequence shown here is derived from an EMBL/GenBank/DDBJ whole genome shotgun (WGS) entry which is preliminary data.</text>
</comment>
<accession>A0AA44TFV6</accession>
<proteinExistence type="predicted"/>
<evidence type="ECO:0000259" key="1">
    <source>
        <dbReference type="Pfam" id="PF07495"/>
    </source>
</evidence>
<gene>
    <name evidence="2" type="ORF">COK38_04970</name>
</gene>
<dbReference type="PROSITE" id="PS51257">
    <property type="entry name" value="PROKAR_LIPOPROTEIN"/>
    <property type="match status" value="1"/>
</dbReference>
<dbReference type="EMBL" id="NVBO01000032">
    <property type="protein sequence ID" value="PFS05514.1"/>
    <property type="molecule type" value="Genomic_DNA"/>
</dbReference>
<dbReference type="InterPro" id="IPR011123">
    <property type="entry name" value="Y_Y_Y"/>
</dbReference>
<feature type="domain" description="Two component regulator three Y" evidence="1">
    <location>
        <begin position="69"/>
        <end position="130"/>
    </location>
</feature>
<reference evidence="2 3" key="1">
    <citation type="submission" date="2017-09" db="EMBL/GenBank/DDBJ databases">
        <title>Large-scale bioinformatics analysis of Bacillus genomes uncovers conserved roles of natural products in bacterial physiology.</title>
        <authorList>
            <consortium name="Agbiome Team Llc"/>
            <person name="Bleich R.M."/>
            <person name="Grubbs K.J."/>
            <person name="Santa Maria K.C."/>
            <person name="Allen S.E."/>
            <person name="Farag S."/>
            <person name="Shank E.A."/>
            <person name="Bowers A."/>
        </authorList>
    </citation>
    <scope>NUCLEOTIDE SEQUENCE [LARGE SCALE GENOMIC DNA]</scope>
    <source>
        <strain evidence="2 3">AFS067272</strain>
    </source>
</reference>
<dbReference type="RefSeq" id="WP_098523025.1">
    <property type="nucleotide sequence ID" value="NZ_NUYJ01000043.1"/>
</dbReference>
<protein>
    <recommendedName>
        <fullName evidence="1">Two component regulator three Y domain-containing protein</fullName>
    </recommendedName>
</protein>
<dbReference type="Proteomes" id="UP000226357">
    <property type="component" value="Unassembled WGS sequence"/>
</dbReference>
<sequence length="132" mass="15047">MFKKIIVPVFAAAVVISGCSNEPAKGNTKEKVEQNKKEEKNKKDTALVINEAKINKVNEKTLKVDVKAQGNDINYAYYIYKGEEIVDKTWYKPDTSLTYEVKEPGTYRVKVYAKDKSDKIESVYTSEVKVEK</sequence>
<dbReference type="Pfam" id="PF07495">
    <property type="entry name" value="Y_Y_Y"/>
    <property type="match status" value="1"/>
</dbReference>
<name>A0AA44TFV6_BACCE</name>
<dbReference type="AlphaFoldDB" id="A0AA44TFV6"/>
<evidence type="ECO:0000313" key="3">
    <source>
        <dbReference type="Proteomes" id="UP000226357"/>
    </source>
</evidence>
<organism evidence="2 3">
    <name type="scientific">Bacillus cereus</name>
    <dbReference type="NCBI Taxonomy" id="1396"/>
    <lineage>
        <taxon>Bacteria</taxon>
        <taxon>Bacillati</taxon>
        <taxon>Bacillota</taxon>
        <taxon>Bacilli</taxon>
        <taxon>Bacillales</taxon>
        <taxon>Bacillaceae</taxon>
        <taxon>Bacillus</taxon>
        <taxon>Bacillus cereus group</taxon>
    </lineage>
</organism>